<dbReference type="Pfam" id="PF05362">
    <property type="entry name" value="Lon_C"/>
    <property type="match status" value="1"/>
</dbReference>
<dbReference type="InterPro" id="IPR027065">
    <property type="entry name" value="Lon_Prtase"/>
</dbReference>
<evidence type="ECO:0000313" key="5">
    <source>
        <dbReference type="EMBL" id="WCZ38225.1"/>
    </source>
</evidence>
<keyword evidence="6" id="KW-1185">Reference proteome</keyword>
<organism evidence="5 6">
    <name type="scientific">Corynebacterium jeddahense</name>
    <dbReference type="NCBI Taxonomy" id="1414719"/>
    <lineage>
        <taxon>Bacteria</taxon>
        <taxon>Bacillati</taxon>
        <taxon>Actinomycetota</taxon>
        <taxon>Actinomycetes</taxon>
        <taxon>Mycobacteriales</taxon>
        <taxon>Corynebacteriaceae</taxon>
        <taxon>Corynebacterium</taxon>
    </lineage>
</organism>
<dbReference type="InterPro" id="IPR008269">
    <property type="entry name" value="Lon_proteolytic"/>
</dbReference>
<dbReference type="SUPFAM" id="SSF50156">
    <property type="entry name" value="PDZ domain-like"/>
    <property type="match status" value="1"/>
</dbReference>
<keyword evidence="2" id="KW-1133">Transmembrane helix</keyword>
<feature type="domain" description="Lon proteolytic" evidence="4">
    <location>
        <begin position="249"/>
        <end position="347"/>
    </location>
</feature>
<dbReference type="PROSITE" id="PS50106">
    <property type="entry name" value="PDZ"/>
    <property type="match status" value="1"/>
</dbReference>
<dbReference type="PROSITE" id="PS51786">
    <property type="entry name" value="LON_PROTEOLYTIC"/>
    <property type="match status" value="1"/>
</dbReference>
<keyword evidence="1" id="KW-0645">Protease</keyword>
<dbReference type="SUPFAM" id="SSF54211">
    <property type="entry name" value="Ribosomal protein S5 domain 2-like"/>
    <property type="match status" value="1"/>
</dbReference>
<dbReference type="PANTHER" id="PTHR10046">
    <property type="entry name" value="ATP DEPENDENT LON PROTEASE FAMILY MEMBER"/>
    <property type="match status" value="1"/>
</dbReference>
<name>A0ABY7UHU3_9CORY</name>
<evidence type="ECO:0000256" key="2">
    <source>
        <dbReference type="SAM" id="Phobius"/>
    </source>
</evidence>
<dbReference type="Proteomes" id="UP001218071">
    <property type="component" value="Chromosome"/>
</dbReference>
<keyword evidence="2" id="KW-0812">Transmembrane</keyword>
<reference evidence="5 6" key="1">
    <citation type="submission" date="2020-10" db="EMBL/GenBank/DDBJ databases">
        <title>Complete genome sequence of Corynebacterium jeddahense DSM 45997, type strain of Corynebacterium jeddahense.</title>
        <authorList>
            <person name="Busche T."/>
            <person name="Kalinowski J."/>
            <person name="Ruckert C."/>
        </authorList>
    </citation>
    <scope>NUCLEOTIDE SEQUENCE [LARGE SCALE GENOMIC DNA]</scope>
    <source>
        <strain evidence="5 6">DSM 45997</strain>
    </source>
</reference>
<evidence type="ECO:0000256" key="1">
    <source>
        <dbReference type="PROSITE-ProRule" id="PRU01122"/>
    </source>
</evidence>
<feature type="active site" evidence="1">
    <location>
        <position position="299"/>
    </location>
</feature>
<proteinExistence type="inferred from homology"/>
<sequence>MSDALEVRNRRWSTLVWGAIPVALLAGALVIDHIPGTSIRLTVPYAAEGPGPVFDTLGDAGGEPVVDIEGTPTLETGGQLNMTTVSVRTNMTLGQAIGRWVATDDTIVPIEQIMPPDSNEEQTREMNQQAFVASEASATVAAMHYLNRPTTVAVHDVVDGSASDGVLRAGDRIVKVGEADVDTPSDVQQAVRAKQPGDTVELGIERDGQDSTVSVTLGENPHEKGQAMLGILMNSEPAGGVSVHYNLNDVGGPSAGMMFSLAVIDKLTPGELNGGKKVAGTGTIDEDGTVGPIGGIEHKIRAASDAGAELFLAPRDNCPAVKGAHAGAMTVAAVANLTEAVNAMDAYAAGRDVPTCD</sequence>
<dbReference type="InterPro" id="IPR020568">
    <property type="entry name" value="Ribosomal_Su5_D2-typ_SF"/>
</dbReference>
<dbReference type="Gene3D" id="3.30.230.10">
    <property type="match status" value="1"/>
</dbReference>
<dbReference type="InterPro" id="IPR014721">
    <property type="entry name" value="Ribsml_uS5_D2-typ_fold_subgr"/>
</dbReference>
<feature type="active site" evidence="1">
    <location>
        <position position="254"/>
    </location>
</feature>
<evidence type="ECO:0000313" key="6">
    <source>
        <dbReference type="Proteomes" id="UP001218071"/>
    </source>
</evidence>
<dbReference type="InterPro" id="IPR036034">
    <property type="entry name" value="PDZ_sf"/>
</dbReference>
<dbReference type="SMART" id="SM00228">
    <property type="entry name" value="PDZ"/>
    <property type="match status" value="1"/>
</dbReference>
<evidence type="ECO:0000259" key="3">
    <source>
        <dbReference type="PROSITE" id="PS50106"/>
    </source>
</evidence>
<comment type="similarity">
    <text evidence="1">Belongs to the peptidase S16 family.</text>
</comment>
<keyword evidence="1" id="KW-0378">Hydrolase</keyword>
<feature type="domain" description="PDZ" evidence="3">
    <location>
        <begin position="152"/>
        <end position="208"/>
    </location>
</feature>
<dbReference type="Gene3D" id="2.30.42.10">
    <property type="match status" value="1"/>
</dbReference>
<feature type="transmembrane region" description="Helical" evidence="2">
    <location>
        <begin position="12"/>
        <end position="31"/>
    </location>
</feature>
<dbReference type="InterPro" id="IPR001478">
    <property type="entry name" value="PDZ"/>
</dbReference>
<accession>A0ABY7UHU3</accession>
<dbReference type="EMBL" id="CP063194">
    <property type="protein sequence ID" value="WCZ38225.1"/>
    <property type="molecule type" value="Genomic_DNA"/>
</dbReference>
<dbReference type="RefSeq" id="WP_042408318.1">
    <property type="nucleotide sequence ID" value="NZ_CBYN010000079.1"/>
</dbReference>
<comment type="catalytic activity">
    <reaction evidence="1">
        <text>Hydrolysis of proteins in presence of ATP.</text>
        <dbReference type="EC" id="3.4.21.53"/>
    </reaction>
</comment>
<dbReference type="Pfam" id="PF13180">
    <property type="entry name" value="PDZ_2"/>
    <property type="match status" value="1"/>
</dbReference>
<protein>
    <recommendedName>
        <fullName evidence="1">endopeptidase La</fullName>
        <ecNumber evidence="1">3.4.21.53</ecNumber>
    </recommendedName>
</protein>
<gene>
    <name evidence="5" type="ORF">CJEDD_03020</name>
</gene>
<keyword evidence="2" id="KW-0472">Membrane</keyword>
<evidence type="ECO:0000259" key="4">
    <source>
        <dbReference type="PROSITE" id="PS51786"/>
    </source>
</evidence>
<dbReference type="EC" id="3.4.21.53" evidence="1"/>
<keyword evidence="1" id="KW-0720">Serine protease</keyword>